<feature type="non-terminal residue" evidence="2">
    <location>
        <position position="101"/>
    </location>
</feature>
<proteinExistence type="predicted"/>
<feature type="region of interest" description="Disordered" evidence="1">
    <location>
        <begin position="25"/>
        <end position="101"/>
    </location>
</feature>
<dbReference type="AlphaFoldDB" id="A0A6J4V515"/>
<reference evidence="2" key="1">
    <citation type="submission" date="2020-02" db="EMBL/GenBank/DDBJ databases">
        <authorList>
            <person name="Meier V. D."/>
        </authorList>
    </citation>
    <scope>NUCLEOTIDE SEQUENCE</scope>
    <source>
        <strain evidence="2">AVDCRST_MAG18</strain>
    </source>
</reference>
<name>A0A6J4V515_9BACT</name>
<sequence length="101" mass="10881">CSLQHCWLQSRAGRSPRRVRAWVAGGSSRAVSSPWPCSPHRGASPSRSPWPLASRSWPLGRRHRSTVAPGPRAGWSRPVPCSSPPSPPGSSSGPSAWEHRT</sequence>
<dbReference type="EMBL" id="CADCWN010000103">
    <property type="protein sequence ID" value="CAA9564931.1"/>
    <property type="molecule type" value="Genomic_DNA"/>
</dbReference>
<evidence type="ECO:0000256" key="1">
    <source>
        <dbReference type="SAM" id="MobiDB-lite"/>
    </source>
</evidence>
<gene>
    <name evidence="2" type="ORF">AVDCRST_MAG18-1398</name>
</gene>
<evidence type="ECO:0000313" key="2">
    <source>
        <dbReference type="EMBL" id="CAA9564931.1"/>
    </source>
</evidence>
<protein>
    <submittedName>
        <fullName evidence="2">Uncharacterized protein</fullName>
    </submittedName>
</protein>
<accession>A0A6J4V515</accession>
<feature type="non-terminal residue" evidence="2">
    <location>
        <position position="1"/>
    </location>
</feature>
<organism evidence="2">
    <name type="scientific">uncultured Thermomicrobiales bacterium</name>
    <dbReference type="NCBI Taxonomy" id="1645740"/>
    <lineage>
        <taxon>Bacteria</taxon>
        <taxon>Pseudomonadati</taxon>
        <taxon>Thermomicrobiota</taxon>
        <taxon>Thermomicrobia</taxon>
        <taxon>Thermomicrobiales</taxon>
        <taxon>environmental samples</taxon>
    </lineage>
</organism>